<keyword evidence="2" id="KW-1185">Reference proteome</keyword>
<accession>A0A8J6ELS7</accession>
<protein>
    <submittedName>
        <fullName evidence="1">Uncharacterized protein</fullName>
    </submittedName>
</protein>
<dbReference type="AlphaFoldDB" id="A0A8J6ELS7"/>
<organism evidence="1 2">
    <name type="scientific">Eleutherodactylus coqui</name>
    <name type="common">Puerto Rican coqui</name>
    <dbReference type="NCBI Taxonomy" id="57060"/>
    <lineage>
        <taxon>Eukaryota</taxon>
        <taxon>Metazoa</taxon>
        <taxon>Chordata</taxon>
        <taxon>Craniata</taxon>
        <taxon>Vertebrata</taxon>
        <taxon>Euteleostomi</taxon>
        <taxon>Amphibia</taxon>
        <taxon>Batrachia</taxon>
        <taxon>Anura</taxon>
        <taxon>Neobatrachia</taxon>
        <taxon>Hyloidea</taxon>
        <taxon>Eleutherodactylidae</taxon>
        <taxon>Eleutherodactylinae</taxon>
        <taxon>Eleutherodactylus</taxon>
        <taxon>Eleutherodactylus</taxon>
    </lineage>
</organism>
<proteinExistence type="predicted"/>
<name>A0A8J6ELS7_ELECQ</name>
<evidence type="ECO:0000313" key="1">
    <source>
        <dbReference type="EMBL" id="KAG9471797.1"/>
    </source>
</evidence>
<gene>
    <name evidence="1" type="ORF">GDO78_022717</name>
</gene>
<comment type="caution">
    <text evidence="1">The sequence shown here is derived from an EMBL/GenBank/DDBJ whole genome shotgun (WGS) entry which is preliminary data.</text>
</comment>
<evidence type="ECO:0000313" key="2">
    <source>
        <dbReference type="Proteomes" id="UP000770717"/>
    </source>
</evidence>
<reference evidence="1" key="1">
    <citation type="thesis" date="2020" institute="ProQuest LLC" country="789 East Eisenhower Parkway, Ann Arbor, MI, USA">
        <title>Comparative Genomics and Chromosome Evolution.</title>
        <authorList>
            <person name="Mudd A.B."/>
        </authorList>
    </citation>
    <scope>NUCLEOTIDE SEQUENCE</scope>
    <source>
        <strain evidence="1">HN-11 Male</strain>
        <tissue evidence="1">Kidney and liver</tissue>
    </source>
</reference>
<dbReference type="EMBL" id="WNTK01000099">
    <property type="protein sequence ID" value="KAG9471797.1"/>
    <property type="molecule type" value="Genomic_DNA"/>
</dbReference>
<sequence length="79" mass="8829">MAYPENTPLKGTHWFGAIVKMIFGNCIMSDHLIIDTGAASFKSEKKSDAVKCLENAVIPHPIGLYQVRPHSYITIENRI</sequence>
<dbReference type="Proteomes" id="UP000770717">
    <property type="component" value="Unassembled WGS sequence"/>
</dbReference>